<dbReference type="PANTHER" id="PTHR37422:SF23">
    <property type="entry name" value="TEICHURONIC ACID BIOSYNTHESIS PROTEIN TUAE"/>
    <property type="match status" value="1"/>
</dbReference>
<dbReference type="Pfam" id="PF04932">
    <property type="entry name" value="Wzy_C"/>
    <property type="match status" value="1"/>
</dbReference>
<accession>A0A662D365</accession>
<evidence type="ECO:0000313" key="8">
    <source>
        <dbReference type="Proteomes" id="UP000277457"/>
    </source>
</evidence>
<dbReference type="InterPro" id="IPR007016">
    <property type="entry name" value="O-antigen_ligase-rel_domated"/>
</dbReference>
<dbReference type="EMBL" id="QMPY01000154">
    <property type="protein sequence ID" value="RLE06742.1"/>
    <property type="molecule type" value="Genomic_DNA"/>
</dbReference>
<organism evidence="7 8">
    <name type="scientific">Aerophobetes bacterium</name>
    <dbReference type="NCBI Taxonomy" id="2030807"/>
    <lineage>
        <taxon>Bacteria</taxon>
        <taxon>Candidatus Aerophobota</taxon>
    </lineage>
</organism>
<feature type="transmembrane region" description="Helical" evidence="5">
    <location>
        <begin position="304"/>
        <end position="327"/>
    </location>
</feature>
<comment type="subcellular location">
    <subcellularLocation>
        <location evidence="1">Membrane</location>
        <topology evidence="1">Multi-pass membrane protein</topology>
    </subcellularLocation>
</comment>
<feature type="transmembrane region" description="Helical" evidence="5">
    <location>
        <begin position="198"/>
        <end position="215"/>
    </location>
</feature>
<reference evidence="7 8" key="1">
    <citation type="submission" date="2018-06" db="EMBL/GenBank/DDBJ databases">
        <title>Extensive metabolic versatility and redundancy in microbially diverse, dynamic hydrothermal sediments.</title>
        <authorList>
            <person name="Dombrowski N."/>
            <person name="Teske A."/>
            <person name="Baker B.J."/>
        </authorList>
    </citation>
    <scope>NUCLEOTIDE SEQUENCE [LARGE SCALE GENOMIC DNA]</scope>
    <source>
        <strain evidence="7">B7_G13</strain>
    </source>
</reference>
<feature type="transmembrane region" description="Helical" evidence="5">
    <location>
        <begin position="74"/>
        <end position="96"/>
    </location>
</feature>
<sequence>MAVFWLIRLIQVDGLRPLKSFLTFPILAFLVSLFISLPWTTDYYTSLLDLARWLSYILVYFIIISSLKEENWIFVIISAALLSAFLAASYSIFQFYEIELPIWRRLSGRTRLFSTFGNPNYLAGYLSACLPIAFILWIYFKEKSRRIALTILLITLYTSLLMTFTRGAWIALFLSGIFVLLSLSIYRRGLLRENRRRLLGLSLAFLVVTAIYSTPNPLNPQRKNVVQRGLSAANLEQGSIQQRFLIWLSTLELIKERPLTGWGVGTFGLQYPFAQGKVLACEENRKYIPQANKSINVHNDYLHLWAEAGIIGLACFMWIVVTFYRRCFKSLRKMDKEDGLLVIGLMGSSTAILAHSFFSFPFHVIQNGLLFWLSLSLGTLL</sequence>
<keyword evidence="2 5" id="KW-0812">Transmembrane</keyword>
<dbReference type="PANTHER" id="PTHR37422">
    <property type="entry name" value="TEICHURONIC ACID BIOSYNTHESIS PROTEIN TUAE"/>
    <property type="match status" value="1"/>
</dbReference>
<feature type="transmembrane region" description="Helical" evidence="5">
    <location>
        <begin position="339"/>
        <end position="358"/>
    </location>
</feature>
<evidence type="ECO:0000256" key="4">
    <source>
        <dbReference type="ARBA" id="ARBA00023136"/>
    </source>
</evidence>
<keyword evidence="3 5" id="KW-1133">Transmembrane helix</keyword>
<evidence type="ECO:0000256" key="2">
    <source>
        <dbReference type="ARBA" id="ARBA00022692"/>
    </source>
</evidence>
<evidence type="ECO:0000256" key="1">
    <source>
        <dbReference type="ARBA" id="ARBA00004141"/>
    </source>
</evidence>
<feature type="non-terminal residue" evidence="7">
    <location>
        <position position="381"/>
    </location>
</feature>
<proteinExistence type="predicted"/>
<evidence type="ECO:0000313" key="7">
    <source>
        <dbReference type="EMBL" id="RLE06742.1"/>
    </source>
</evidence>
<evidence type="ECO:0000256" key="5">
    <source>
        <dbReference type="SAM" id="Phobius"/>
    </source>
</evidence>
<dbReference type="Proteomes" id="UP000277457">
    <property type="component" value="Unassembled WGS sequence"/>
</dbReference>
<feature type="domain" description="O-antigen ligase-related" evidence="6">
    <location>
        <begin position="152"/>
        <end position="317"/>
    </location>
</feature>
<gene>
    <name evidence="7" type="ORF">DRZ78_04175</name>
</gene>
<feature type="transmembrane region" description="Helical" evidence="5">
    <location>
        <begin position="170"/>
        <end position="186"/>
    </location>
</feature>
<feature type="transmembrane region" description="Helical" evidence="5">
    <location>
        <begin position="51"/>
        <end position="67"/>
    </location>
</feature>
<dbReference type="InterPro" id="IPR051533">
    <property type="entry name" value="WaaL-like"/>
</dbReference>
<comment type="caution">
    <text evidence="7">The sequence shown here is derived from an EMBL/GenBank/DDBJ whole genome shotgun (WGS) entry which is preliminary data.</text>
</comment>
<evidence type="ECO:0000256" key="3">
    <source>
        <dbReference type="ARBA" id="ARBA00022989"/>
    </source>
</evidence>
<dbReference type="AlphaFoldDB" id="A0A662D365"/>
<feature type="transmembrane region" description="Helical" evidence="5">
    <location>
        <begin position="147"/>
        <end position="164"/>
    </location>
</feature>
<feature type="transmembrane region" description="Helical" evidence="5">
    <location>
        <begin position="121"/>
        <end position="140"/>
    </location>
</feature>
<evidence type="ECO:0000259" key="6">
    <source>
        <dbReference type="Pfam" id="PF04932"/>
    </source>
</evidence>
<protein>
    <recommendedName>
        <fullName evidence="6">O-antigen ligase-related domain-containing protein</fullName>
    </recommendedName>
</protein>
<keyword evidence="4 5" id="KW-0472">Membrane</keyword>
<name>A0A662D365_UNCAE</name>
<feature type="transmembrane region" description="Helical" evidence="5">
    <location>
        <begin position="21"/>
        <end position="39"/>
    </location>
</feature>
<dbReference type="GO" id="GO:0016020">
    <property type="term" value="C:membrane"/>
    <property type="evidence" value="ECO:0007669"/>
    <property type="project" value="UniProtKB-SubCell"/>
</dbReference>